<evidence type="ECO:0000256" key="1">
    <source>
        <dbReference type="SAM" id="MobiDB-lite"/>
    </source>
</evidence>
<feature type="compositionally biased region" description="Polar residues" evidence="1">
    <location>
        <begin position="56"/>
        <end position="68"/>
    </location>
</feature>
<evidence type="ECO:0000313" key="2">
    <source>
        <dbReference type="Ensembl" id="ENSMNEP00000043206.1"/>
    </source>
</evidence>
<dbReference type="AlphaFoldDB" id="A0A2K6E4W6"/>
<dbReference type="Proteomes" id="UP000233120">
    <property type="component" value="Unassembled WGS sequence"/>
</dbReference>
<protein>
    <submittedName>
        <fullName evidence="2">Prominin 1</fullName>
    </submittedName>
</protein>
<reference evidence="2" key="2">
    <citation type="submission" date="2025-09" db="UniProtKB">
        <authorList>
            <consortium name="Ensembl"/>
        </authorList>
    </citation>
    <scope>IDENTIFICATION</scope>
</reference>
<proteinExistence type="predicted"/>
<feature type="region of interest" description="Disordered" evidence="1">
    <location>
        <begin position="46"/>
        <end position="68"/>
    </location>
</feature>
<dbReference type="GeneTree" id="ENSGT00530000063586"/>
<dbReference type="Ensembl" id="ENSMNET00000067713.1">
    <property type="protein sequence ID" value="ENSMNEP00000043206.1"/>
    <property type="gene ID" value="ENSMNEG00000044286.1"/>
</dbReference>
<dbReference type="Bgee" id="ENSMNEG00000044286">
    <property type="expression patterns" value="Expressed in colon and 6 other cell types or tissues"/>
</dbReference>
<name>A0A2K6E4W6_MACNE</name>
<accession>A0A2K6E4W6</accession>
<sequence>MWWRNAPATEGKWTLPEEVLCNLPLGDLYNNKHWHLLWFCGKSPGKNPDQKESETGRQQFQGLANSLE</sequence>
<evidence type="ECO:0000313" key="3">
    <source>
        <dbReference type="Proteomes" id="UP000233120"/>
    </source>
</evidence>
<gene>
    <name evidence="2" type="primary">PROM1</name>
</gene>
<reference evidence="2" key="1">
    <citation type="submission" date="2025-08" db="UniProtKB">
        <authorList>
            <consortium name="Ensembl"/>
        </authorList>
    </citation>
    <scope>IDENTIFICATION</scope>
</reference>
<organism evidence="2 3">
    <name type="scientific">Macaca nemestrina</name>
    <name type="common">Pig-tailed macaque</name>
    <dbReference type="NCBI Taxonomy" id="9545"/>
    <lineage>
        <taxon>Eukaryota</taxon>
        <taxon>Metazoa</taxon>
        <taxon>Chordata</taxon>
        <taxon>Craniata</taxon>
        <taxon>Vertebrata</taxon>
        <taxon>Euteleostomi</taxon>
        <taxon>Mammalia</taxon>
        <taxon>Eutheria</taxon>
        <taxon>Euarchontoglires</taxon>
        <taxon>Primates</taxon>
        <taxon>Haplorrhini</taxon>
        <taxon>Catarrhini</taxon>
        <taxon>Cercopithecidae</taxon>
        <taxon>Cercopithecinae</taxon>
        <taxon>Macaca</taxon>
    </lineage>
</organism>
<keyword evidence="3" id="KW-1185">Reference proteome</keyword>